<dbReference type="SUPFAM" id="SSF140860">
    <property type="entry name" value="Pseudo ankyrin repeat-like"/>
    <property type="match status" value="1"/>
</dbReference>
<name>A0A1V9YY04_9STRA</name>
<dbReference type="PANTHER" id="PTHR46586">
    <property type="entry name" value="ANKYRIN REPEAT-CONTAINING PROTEIN"/>
    <property type="match status" value="1"/>
</dbReference>
<sequence length="208" mass="23492">MAYDNCNASSVLPMQMSEKKGSEQSLIALSEDQDERIERKPSSIKDCLQGFFTGSCLMIFAFCPRRDTQAIQRTPWRAGFIIGFPQVMSRIAILQGNVEFLHKLVINGVDLLNLTNAMDRAAENGHLDIMRYLINAGYTKCSTQAIDRASGNVHFDVVKWLHENRTEGIEYLETHYDPKYSDNAIMDKAARNGKLNGIKYLAVKHNIT</sequence>
<dbReference type="InterPro" id="IPR002110">
    <property type="entry name" value="Ankyrin_rpt"/>
</dbReference>
<gene>
    <name evidence="1" type="ORF">THRCLA_22532</name>
</gene>
<dbReference type="EMBL" id="JNBS01002514">
    <property type="protein sequence ID" value="OQR90591.1"/>
    <property type="molecule type" value="Genomic_DNA"/>
</dbReference>
<dbReference type="OrthoDB" id="70387at2759"/>
<dbReference type="InterPro" id="IPR052050">
    <property type="entry name" value="SecEffector_AnkRepeat"/>
</dbReference>
<comment type="caution">
    <text evidence="1">The sequence shown here is derived from an EMBL/GenBank/DDBJ whole genome shotgun (WGS) entry which is preliminary data.</text>
</comment>
<accession>A0A1V9YY04</accession>
<dbReference type="PANTHER" id="PTHR46586:SF7">
    <property type="entry name" value="ANKYRIN REPEAT-CONTAINING PROTEIN"/>
    <property type="match status" value="1"/>
</dbReference>
<dbReference type="Pfam" id="PF12796">
    <property type="entry name" value="Ank_2"/>
    <property type="match status" value="1"/>
</dbReference>
<dbReference type="InterPro" id="IPR036770">
    <property type="entry name" value="Ankyrin_rpt-contain_sf"/>
</dbReference>
<evidence type="ECO:0000313" key="1">
    <source>
        <dbReference type="EMBL" id="OQR90591.1"/>
    </source>
</evidence>
<proteinExistence type="predicted"/>
<keyword evidence="2" id="KW-1185">Reference proteome</keyword>
<dbReference type="AlphaFoldDB" id="A0A1V9YY04"/>
<evidence type="ECO:0000313" key="2">
    <source>
        <dbReference type="Proteomes" id="UP000243217"/>
    </source>
</evidence>
<organism evidence="1 2">
    <name type="scientific">Thraustotheca clavata</name>
    <dbReference type="NCBI Taxonomy" id="74557"/>
    <lineage>
        <taxon>Eukaryota</taxon>
        <taxon>Sar</taxon>
        <taxon>Stramenopiles</taxon>
        <taxon>Oomycota</taxon>
        <taxon>Saprolegniomycetes</taxon>
        <taxon>Saprolegniales</taxon>
        <taxon>Achlyaceae</taxon>
        <taxon>Thraustotheca</taxon>
    </lineage>
</organism>
<dbReference type="Gene3D" id="1.25.40.20">
    <property type="entry name" value="Ankyrin repeat-containing domain"/>
    <property type="match status" value="1"/>
</dbReference>
<reference evidence="1 2" key="1">
    <citation type="journal article" date="2014" name="Genome Biol. Evol.">
        <title>The secreted proteins of Achlya hypogyna and Thraustotheca clavata identify the ancestral oomycete secretome and reveal gene acquisitions by horizontal gene transfer.</title>
        <authorList>
            <person name="Misner I."/>
            <person name="Blouin N."/>
            <person name="Leonard G."/>
            <person name="Richards T.A."/>
            <person name="Lane C.E."/>
        </authorList>
    </citation>
    <scope>NUCLEOTIDE SEQUENCE [LARGE SCALE GENOMIC DNA]</scope>
    <source>
        <strain evidence="1 2">ATCC 34112</strain>
    </source>
</reference>
<dbReference type="Proteomes" id="UP000243217">
    <property type="component" value="Unassembled WGS sequence"/>
</dbReference>
<protein>
    <submittedName>
        <fullName evidence="1">Uncharacterized protein</fullName>
    </submittedName>
</protein>